<gene>
    <name evidence="1" type="ORF">DFR39_11130</name>
</gene>
<dbReference type="OrthoDB" id="8738370at2"/>
<accession>A0A4R6MT32</accession>
<sequence length="329" mass="36727">MSPAPPAPAADRLFISVAALCEPLLEFTLLNAISQARHPERLVFGLVEQQWPEHRPALDQPELAPRLRRLQLHPLEARGPCWARALAMSLYHGERWFLQIDAHSCFEPGWDERLIAWGRACEQHNPKFLISAYPNPFRMVGGNPLPEPVTRGVLAHVVKSGCTFADEHPTLLFESVPVDSEQAVLGLHVAGGCLFGPGHLVQALPYDPYLYFHGEEQAYALRAWTRGWDIFHIPDLPLYHAYLDPQSPPSRPLHWSAELEALRGRTQASAAALQSAAAARLRALLWEGADLGVYGLGQVRSLEDYAAFSGIDYRARRIHPGAYKARFGY</sequence>
<evidence type="ECO:0000313" key="2">
    <source>
        <dbReference type="Proteomes" id="UP000295357"/>
    </source>
</evidence>
<dbReference type="SUPFAM" id="SSF53448">
    <property type="entry name" value="Nucleotide-diphospho-sugar transferases"/>
    <property type="match status" value="1"/>
</dbReference>
<proteinExistence type="predicted"/>
<evidence type="ECO:0000313" key="1">
    <source>
        <dbReference type="EMBL" id="TDP05526.1"/>
    </source>
</evidence>
<keyword evidence="1" id="KW-0808">Transferase</keyword>
<dbReference type="RefSeq" id="WP_133605273.1">
    <property type="nucleotide sequence ID" value="NZ_JAUFPJ010000013.1"/>
</dbReference>
<name>A0A4R6MT32_9BURK</name>
<keyword evidence="2" id="KW-1185">Reference proteome</keyword>
<dbReference type="AlphaFoldDB" id="A0A4R6MT32"/>
<dbReference type="PANTHER" id="PTHR34496:SF10">
    <property type="entry name" value="GLCNAC TRANSFERASE"/>
    <property type="match status" value="1"/>
</dbReference>
<organism evidence="1 2">
    <name type="scientific">Roseateles asaccharophilus</name>
    <dbReference type="NCBI Taxonomy" id="582607"/>
    <lineage>
        <taxon>Bacteria</taxon>
        <taxon>Pseudomonadati</taxon>
        <taxon>Pseudomonadota</taxon>
        <taxon>Betaproteobacteria</taxon>
        <taxon>Burkholderiales</taxon>
        <taxon>Sphaerotilaceae</taxon>
        <taxon>Roseateles</taxon>
    </lineage>
</organism>
<dbReference type="PANTHER" id="PTHR34496">
    <property type="entry name" value="GLCNAC TRANSFERASE-RELATED"/>
    <property type="match status" value="1"/>
</dbReference>
<dbReference type="InterPro" id="IPR029044">
    <property type="entry name" value="Nucleotide-diphossugar_trans"/>
</dbReference>
<comment type="caution">
    <text evidence="1">The sequence shown here is derived from an EMBL/GenBank/DDBJ whole genome shotgun (WGS) entry which is preliminary data.</text>
</comment>
<protein>
    <submittedName>
        <fullName evidence="1">UDP-N-acetylglucosamine (GlcNAc):hydroxyproline polypeptide GlcNAc-transferase</fullName>
    </submittedName>
</protein>
<dbReference type="InterPro" id="IPR021067">
    <property type="entry name" value="Glycosyltransferase"/>
</dbReference>
<reference evidence="1 2" key="1">
    <citation type="submission" date="2019-03" db="EMBL/GenBank/DDBJ databases">
        <title>Genomic Encyclopedia of Type Strains, Phase IV (KMG-IV): sequencing the most valuable type-strain genomes for metagenomic binning, comparative biology and taxonomic classification.</title>
        <authorList>
            <person name="Goeker M."/>
        </authorList>
    </citation>
    <scope>NUCLEOTIDE SEQUENCE [LARGE SCALE GENOMIC DNA]</scope>
    <source>
        <strain evidence="1 2">DSM 25082</strain>
    </source>
</reference>
<dbReference type="Pfam" id="PF11397">
    <property type="entry name" value="GlcNAc"/>
    <property type="match status" value="1"/>
</dbReference>
<dbReference type="EMBL" id="SNXE01000011">
    <property type="protein sequence ID" value="TDP05526.1"/>
    <property type="molecule type" value="Genomic_DNA"/>
</dbReference>
<dbReference type="Proteomes" id="UP000295357">
    <property type="component" value="Unassembled WGS sequence"/>
</dbReference>
<dbReference type="GO" id="GO:0016740">
    <property type="term" value="F:transferase activity"/>
    <property type="evidence" value="ECO:0007669"/>
    <property type="project" value="UniProtKB-KW"/>
</dbReference>